<reference evidence="3" key="1">
    <citation type="submission" date="2022-11" db="EMBL/GenBank/DDBJ databases">
        <authorList>
            <person name="Hyden B.L."/>
            <person name="Feng K."/>
            <person name="Yates T."/>
            <person name="Jawdy S."/>
            <person name="Smart L.B."/>
            <person name="Muchero W."/>
        </authorList>
    </citation>
    <scope>NUCLEOTIDE SEQUENCE</scope>
    <source>
        <tissue evidence="3">Shoot tip</tissue>
    </source>
</reference>
<feature type="region of interest" description="Disordered" evidence="1">
    <location>
        <begin position="571"/>
        <end position="602"/>
    </location>
</feature>
<feature type="compositionally biased region" description="Polar residues" evidence="1">
    <location>
        <begin position="421"/>
        <end position="435"/>
    </location>
</feature>
<feature type="region of interest" description="Disordered" evidence="1">
    <location>
        <begin position="91"/>
        <end position="139"/>
    </location>
</feature>
<evidence type="ECO:0000256" key="1">
    <source>
        <dbReference type="SAM" id="MobiDB-lite"/>
    </source>
</evidence>
<dbReference type="Pfam" id="PF07839">
    <property type="entry name" value="CaM_binding"/>
    <property type="match status" value="2"/>
</dbReference>
<evidence type="ECO:0000259" key="2">
    <source>
        <dbReference type="SMART" id="SM01054"/>
    </source>
</evidence>
<feature type="compositionally biased region" description="Basic and acidic residues" evidence="1">
    <location>
        <begin position="19"/>
        <end position="30"/>
    </location>
</feature>
<dbReference type="Proteomes" id="UP001151529">
    <property type="component" value="Chromosome 6"/>
</dbReference>
<feature type="region of interest" description="Disordered" evidence="1">
    <location>
        <begin position="16"/>
        <end position="69"/>
    </location>
</feature>
<feature type="compositionally biased region" description="Polar residues" evidence="1">
    <location>
        <begin position="39"/>
        <end position="55"/>
    </location>
</feature>
<proteinExistence type="predicted"/>
<keyword evidence="4" id="KW-1185">Reference proteome</keyword>
<dbReference type="GO" id="GO:0005516">
    <property type="term" value="F:calmodulin binding"/>
    <property type="evidence" value="ECO:0007669"/>
    <property type="project" value="InterPro"/>
</dbReference>
<feature type="compositionally biased region" description="Basic and acidic residues" evidence="1">
    <location>
        <begin position="56"/>
        <end position="68"/>
    </location>
</feature>
<organism evidence="3 4">
    <name type="scientific">Salix viminalis</name>
    <name type="common">Common osier</name>
    <name type="synonym">Basket willow</name>
    <dbReference type="NCBI Taxonomy" id="40686"/>
    <lineage>
        <taxon>Eukaryota</taxon>
        <taxon>Viridiplantae</taxon>
        <taxon>Streptophyta</taxon>
        <taxon>Embryophyta</taxon>
        <taxon>Tracheophyta</taxon>
        <taxon>Spermatophyta</taxon>
        <taxon>Magnoliopsida</taxon>
        <taxon>eudicotyledons</taxon>
        <taxon>Gunneridae</taxon>
        <taxon>Pentapetalae</taxon>
        <taxon>rosids</taxon>
        <taxon>fabids</taxon>
        <taxon>Malpighiales</taxon>
        <taxon>Salicaceae</taxon>
        <taxon>Saliceae</taxon>
        <taxon>Salix</taxon>
    </lineage>
</organism>
<sequence>MGLWNLIYQHMASGVAAEDGTRSHLNKAKEEEEEEENTLPGTNKSGSFQDFSSADHSIDEDNHDEHSWKIQQYQRDAIKLVQEAFERILSEIPDHPADDVSATSDTTSDKELAENNHGEDRQLNISTSYDSGRDSMVQEPEEMRLQADNAFQKEKAESSVESKSNQQTPTRWSNLRKILILKRFVKAFEKVRNFSPRKPRYLHVEADPEAEKVHLRHQTMGERKNSEEWMLDHALQQVISTLAPAQKRKVALLVQAFETVTPPTEVGNAPRSSIEASSHTTPVETRTGASDCKVSREGKETIFGITLQLKEASFKNGCIHLALSPSSSKSTAAELKNEFVAFNLGNGETNSSLKDNEPDFVSHCLVEDTDSKSCDNPLPKSADALRTSSEEHVINGETLQEDAKEASAVSASELHDRDFGLNSQKSDINNKNNGTFSVPLKESSEVAGQEDKLLQGSSQLDESEPCCRTDAAHEKHKHMKFWFLIYKHMVSGNATSLEGADDEEQGNGGNKMVEMNTLDNDDVGNQEIKLQQIEAIRLVEEAIDQIPLPEFQEDSPDDQSLACNIIQDQDQEHTEKKAGEGEEPFISSSFESTNESFGETDSTKVEESTTLYQQKQQLNSDNIGAQEKANPAPPAGNKPNMAMQNWSNLKKVILLKRFVKALEKVKKINPREPQFLPLDPASEAGKVCLRHQATYDRKNADEWMLDYTLQQVVAKLTPARKRKVSLLVEAFEAVTPIGS</sequence>
<evidence type="ECO:0000313" key="3">
    <source>
        <dbReference type="EMBL" id="KAJ6741730.1"/>
    </source>
</evidence>
<reference evidence="3" key="2">
    <citation type="journal article" date="2023" name="Int. J. Mol. Sci.">
        <title>De Novo Assembly and Annotation of 11 Diverse Shrub Willow (Salix) Genomes Reveals Novel Gene Organization in Sex-Linked Regions.</title>
        <authorList>
            <person name="Hyden B."/>
            <person name="Feng K."/>
            <person name="Yates T.B."/>
            <person name="Jawdy S."/>
            <person name="Cereghino C."/>
            <person name="Smart L.B."/>
            <person name="Muchero W."/>
        </authorList>
    </citation>
    <scope>NUCLEOTIDE SEQUENCE [LARGE SCALE GENOMIC DNA]</scope>
    <source>
        <tissue evidence="3">Shoot tip</tissue>
    </source>
</reference>
<dbReference type="EMBL" id="JAPFFL010000002">
    <property type="protein sequence ID" value="KAJ6741730.1"/>
    <property type="molecule type" value="Genomic_DNA"/>
</dbReference>
<dbReference type="InterPro" id="IPR044681">
    <property type="entry name" value="PICBP-like"/>
</dbReference>
<protein>
    <submittedName>
        <fullName evidence="3">CALMODULIN BINDING PROTEIN PICBP</fullName>
    </submittedName>
</protein>
<feature type="domain" description="Calmodulin-binding" evidence="2">
    <location>
        <begin position="148"/>
        <end position="262"/>
    </location>
</feature>
<dbReference type="OrthoDB" id="1096728at2759"/>
<dbReference type="AlphaFoldDB" id="A0A9Q0V5Y8"/>
<evidence type="ECO:0000313" key="4">
    <source>
        <dbReference type="Proteomes" id="UP001151529"/>
    </source>
</evidence>
<feature type="region of interest" description="Disordered" evidence="1">
    <location>
        <begin position="398"/>
        <end position="435"/>
    </location>
</feature>
<feature type="region of interest" description="Disordered" evidence="1">
    <location>
        <begin position="263"/>
        <end position="290"/>
    </location>
</feature>
<feature type="compositionally biased region" description="Basic and acidic residues" evidence="1">
    <location>
        <begin position="571"/>
        <end position="580"/>
    </location>
</feature>
<name>A0A9Q0V5Y8_SALVM</name>
<dbReference type="PANTHER" id="PTHR33923">
    <property type="entry name" value="CALMODULIN-BINDING PROTEIN-RELATED"/>
    <property type="match status" value="1"/>
</dbReference>
<comment type="caution">
    <text evidence="3">The sequence shown here is derived from an EMBL/GenBank/DDBJ whole genome shotgun (WGS) entry which is preliminary data.</text>
</comment>
<feature type="compositionally biased region" description="Polar residues" evidence="1">
    <location>
        <begin position="586"/>
        <end position="600"/>
    </location>
</feature>
<dbReference type="PANTHER" id="PTHR33923:SF3">
    <property type="entry name" value="CALMODULIN BINDING PROTEIN PICBP"/>
    <property type="match status" value="1"/>
</dbReference>
<dbReference type="SMART" id="SM01054">
    <property type="entry name" value="CaM_binding"/>
    <property type="match status" value="2"/>
</dbReference>
<feature type="domain" description="Calmodulin-binding" evidence="2">
    <location>
        <begin position="622"/>
        <end position="736"/>
    </location>
</feature>
<feature type="compositionally biased region" description="Basic and acidic residues" evidence="1">
    <location>
        <begin position="107"/>
        <end position="122"/>
    </location>
</feature>
<gene>
    <name evidence="3" type="ORF">OIU85_015871</name>
</gene>
<dbReference type="InterPro" id="IPR012417">
    <property type="entry name" value="CaM-bd_dom_pln"/>
</dbReference>
<feature type="compositionally biased region" description="Polar residues" evidence="1">
    <location>
        <begin position="270"/>
        <end position="288"/>
    </location>
</feature>
<accession>A0A9Q0V5Y8</accession>